<dbReference type="AlphaFoldDB" id="A0A1H8TIK6"/>
<dbReference type="PRINTS" id="PR00111">
    <property type="entry name" value="ABHYDROLASE"/>
</dbReference>
<dbReference type="Gene3D" id="3.40.50.1820">
    <property type="entry name" value="alpha/beta hydrolase"/>
    <property type="match status" value="1"/>
</dbReference>
<evidence type="ECO:0000259" key="1">
    <source>
        <dbReference type="Pfam" id="PF12146"/>
    </source>
</evidence>
<protein>
    <submittedName>
        <fullName evidence="2">Lysophospholipase, alpha-beta hydrolase superfamily</fullName>
    </submittedName>
</protein>
<reference evidence="2 3" key="1">
    <citation type="submission" date="2016-10" db="EMBL/GenBank/DDBJ databases">
        <authorList>
            <person name="de Groot N.N."/>
        </authorList>
    </citation>
    <scope>NUCLEOTIDE SEQUENCE [LARGE SCALE GENOMIC DNA]</scope>
    <source>
        <strain evidence="2 3">CGMCC 1.6291</strain>
    </source>
</reference>
<organism evidence="2 3">
    <name type="scientific">Aquisalimonas asiatica</name>
    <dbReference type="NCBI Taxonomy" id="406100"/>
    <lineage>
        <taxon>Bacteria</taxon>
        <taxon>Pseudomonadati</taxon>
        <taxon>Pseudomonadota</taxon>
        <taxon>Gammaproteobacteria</taxon>
        <taxon>Chromatiales</taxon>
        <taxon>Ectothiorhodospiraceae</taxon>
        <taxon>Aquisalimonas</taxon>
    </lineage>
</organism>
<keyword evidence="2" id="KW-0378">Hydrolase</keyword>
<dbReference type="InterPro" id="IPR000073">
    <property type="entry name" value="AB_hydrolase_1"/>
</dbReference>
<dbReference type="STRING" id="406100.SAMN04488052_104235"/>
<dbReference type="EMBL" id="FOEG01000004">
    <property type="protein sequence ID" value="SEO90939.1"/>
    <property type="molecule type" value="Genomic_DNA"/>
</dbReference>
<gene>
    <name evidence="2" type="ORF">SAMN04488052_104235</name>
</gene>
<dbReference type="InterPro" id="IPR051044">
    <property type="entry name" value="MAG_DAG_Lipase"/>
</dbReference>
<keyword evidence="3" id="KW-1185">Reference proteome</keyword>
<dbReference type="Pfam" id="PF12146">
    <property type="entry name" value="Hydrolase_4"/>
    <property type="match status" value="1"/>
</dbReference>
<name>A0A1H8TIK6_9GAMM</name>
<feature type="domain" description="Serine aminopeptidase S33" evidence="1">
    <location>
        <begin position="77"/>
        <end position="314"/>
    </location>
</feature>
<dbReference type="Proteomes" id="UP000199657">
    <property type="component" value="Unassembled WGS sequence"/>
</dbReference>
<dbReference type="InterPro" id="IPR022742">
    <property type="entry name" value="Hydrolase_4"/>
</dbReference>
<dbReference type="InterPro" id="IPR029058">
    <property type="entry name" value="AB_hydrolase_fold"/>
</dbReference>
<evidence type="ECO:0000313" key="2">
    <source>
        <dbReference type="EMBL" id="SEO90939.1"/>
    </source>
</evidence>
<accession>A0A1H8TIK6</accession>
<sequence>MHRVTGSCFQLNERERLAGAMPRAAFLLLIVLFLAACAGSVERPVGPGPETPQLNDDTITAADGYRLPLHRWLPDTAPRAVVLALHGFNDHGGAFGVLADGLNEQGMALYAYDQRGFGGSEPRGIWPGRDLLVNDAITATELLAQRYPGKPLFLMGKSMGGAVVMLTLTDDHAPVVAGSVLIAPAVWGEETMPWYQQFGLWLGETLTPGIRLSVDLAQALGNEPTDDDAVLEALKADPMVQREARIDTIESLSELMDEALVASADLPGPALILYGDEDQIIPADPVCLMLGKLPDPDFRPWRMVLYPGGYHMLTRYTGADQVHADINAWLRDIGGALPSGHEVGRPEAQRLLCS</sequence>
<dbReference type="SUPFAM" id="SSF53474">
    <property type="entry name" value="alpha/beta-Hydrolases"/>
    <property type="match status" value="1"/>
</dbReference>
<dbReference type="GO" id="GO:0016787">
    <property type="term" value="F:hydrolase activity"/>
    <property type="evidence" value="ECO:0007669"/>
    <property type="project" value="UniProtKB-KW"/>
</dbReference>
<proteinExistence type="predicted"/>
<dbReference type="PANTHER" id="PTHR11614">
    <property type="entry name" value="PHOSPHOLIPASE-RELATED"/>
    <property type="match status" value="1"/>
</dbReference>
<evidence type="ECO:0000313" key="3">
    <source>
        <dbReference type="Proteomes" id="UP000199657"/>
    </source>
</evidence>